<keyword evidence="4 5" id="KW-0472">Membrane</keyword>
<feature type="transmembrane region" description="Helical" evidence="5">
    <location>
        <begin position="118"/>
        <end position="138"/>
    </location>
</feature>
<dbReference type="GO" id="GO:0022857">
    <property type="term" value="F:transmembrane transporter activity"/>
    <property type="evidence" value="ECO:0007669"/>
    <property type="project" value="InterPro"/>
</dbReference>
<dbReference type="RefSeq" id="WP_013269172.1">
    <property type="nucleotide sequence ID" value="NC_014375.1"/>
</dbReference>
<dbReference type="Proteomes" id="UP000002696">
    <property type="component" value="Chromosome"/>
</dbReference>
<dbReference type="PROSITE" id="PS50850">
    <property type="entry name" value="MFS"/>
    <property type="match status" value="1"/>
</dbReference>
<dbReference type="PANTHER" id="PTHR23528:SF1">
    <property type="entry name" value="MAJOR FACILITATOR SUPERFAMILY (MFS) PROFILE DOMAIN-CONTAINING PROTEIN"/>
    <property type="match status" value="1"/>
</dbReference>
<feature type="transmembrane region" description="Helical" evidence="5">
    <location>
        <begin position="267"/>
        <end position="288"/>
    </location>
</feature>
<dbReference type="GO" id="GO:0016020">
    <property type="term" value="C:membrane"/>
    <property type="evidence" value="ECO:0007669"/>
    <property type="project" value="UniProtKB-SubCell"/>
</dbReference>
<dbReference type="InterPro" id="IPR005829">
    <property type="entry name" value="Sugar_transporter_CS"/>
</dbReference>
<dbReference type="STRING" id="633149.Bresu_1759"/>
<dbReference type="EMBL" id="CP002102">
    <property type="protein sequence ID" value="ADL01070.1"/>
    <property type="molecule type" value="Genomic_DNA"/>
</dbReference>
<feature type="transmembrane region" description="Helical" evidence="5">
    <location>
        <begin position="300"/>
        <end position="319"/>
    </location>
</feature>
<sequence length="414" mass="43398">MQTPPADHDAGPSIPVGPGFIALYMAAQVGAYIAFIPLLTLLLPLKAEAIDPAGRTLALSQIALWGAVTAGVAGVMAGIIGDRTRHWRGGRSIWMIAGLAGTVASYVLIHRAATQSSLMAAIVALQISLNFMLNPLAATLPERVPGRQKGLVAGFTGLAFPLSSLFGALVIGVWLTGETERLTAVVLVTVAMVVPFIVMTFRAGPRSTAKPRQRPSLAAFADRDFLIAFGSRLLVQTAVALNVLYLLFFLDQETGLDRALKGMRIEVAMAVLLGTSTSLSVLAGLMGGRVSDRIGRRKQLVFGGALLLAMGSLLMALVPNWPGPWVAQAILGVGVGLYGITDAVLVAEVLPDRTHAGRDMGLMNVAVTAAQIFAPLLGLLALAWFGDDLQSIYVTGAVLALLGGAAVMKIHRVR</sequence>
<feature type="transmembrane region" description="Helical" evidence="5">
    <location>
        <begin position="93"/>
        <end position="112"/>
    </location>
</feature>
<dbReference type="BioCyc" id="BSUB633149:G1GM8-1753-MONOMER"/>
<evidence type="ECO:0000313" key="8">
    <source>
        <dbReference type="Proteomes" id="UP000002696"/>
    </source>
</evidence>
<comment type="subcellular location">
    <subcellularLocation>
        <location evidence="1">Membrane</location>
        <topology evidence="1">Multi-pass membrane protein</topology>
    </subcellularLocation>
</comment>
<dbReference type="InterPro" id="IPR020846">
    <property type="entry name" value="MFS_dom"/>
</dbReference>
<feature type="transmembrane region" description="Helical" evidence="5">
    <location>
        <begin position="225"/>
        <end position="247"/>
    </location>
</feature>
<reference evidence="8" key="1">
    <citation type="journal article" date="2011" name="J. Bacteriol.">
        <title>Genome sequences of eight morphologically diverse alphaproteobacteria.</title>
        <authorList>
            <consortium name="US DOE Joint Genome Institute"/>
            <person name="Brown P.J."/>
            <person name="Kysela D.T."/>
            <person name="Buechlein A."/>
            <person name="Hemmerich C."/>
            <person name="Brun Y.V."/>
        </authorList>
    </citation>
    <scope>NUCLEOTIDE SEQUENCE [LARGE SCALE GENOMIC DNA]</scope>
    <source>
        <strain evidence="8">ATCC 15264 / DSM 4735 / LMG 14903 / NBRC 16000 / CB 81</strain>
    </source>
</reference>
<feature type="transmembrane region" description="Helical" evidence="5">
    <location>
        <begin position="62"/>
        <end position="81"/>
    </location>
</feature>
<dbReference type="Pfam" id="PF07690">
    <property type="entry name" value="MFS_1"/>
    <property type="match status" value="1"/>
</dbReference>
<dbReference type="CDD" id="cd06174">
    <property type="entry name" value="MFS"/>
    <property type="match status" value="1"/>
</dbReference>
<organism evidence="7 8">
    <name type="scientific">Brevundimonas subvibrioides (strain ATCC 15264 / DSM 4735 / LMG 14903 / NBRC 16000 / CB 81)</name>
    <name type="common">Caulobacter subvibrioides</name>
    <dbReference type="NCBI Taxonomy" id="633149"/>
    <lineage>
        <taxon>Bacteria</taxon>
        <taxon>Pseudomonadati</taxon>
        <taxon>Pseudomonadota</taxon>
        <taxon>Alphaproteobacteria</taxon>
        <taxon>Caulobacterales</taxon>
        <taxon>Caulobacteraceae</taxon>
        <taxon>Brevundimonas</taxon>
    </lineage>
</organism>
<feature type="domain" description="Major facilitator superfamily (MFS) profile" evidence="6">
    <location>
        <begin position="216"/>
        <end position="414"/>
    </location>
</feature>
<evidence type="ECO:0000256" key="1">
    <source>
        <dbReference type="ARBA" id="ARBA00004141"/>
    </source>
</evidence>
<feature type="transmembrane region" description="Helical" evidence="5">
    <location>
        <begin position="150"/>
        <end position="176"/>
    </location>
</feature>
<keyword evidence="3 5" id="KW-1133">Transmembrane helix</keyword>
<dbReference type="HOGENOM" id="CLU_040011_1_1_5"/>
<keyword evidence="8" id="KW-1185">Reference proteome</keyword>
<dbReference type="OrthoDB" id="7584869at2"/>
<keyword evidence="2 5" id="KW-0812">Transmembrane</keyword>
<dbReference type="InterPro" id="IPR036259">
    <property type="entry name" value="MFS_trans_sf"/>
</dbReference>
<evidence type="ECO:0000256" key="5">
    <source>
        <dbReference type="SAM" id="Phobius"/>
    </source>
</evidence>
<evidence type="ECO:0000313" key="7">
    <source>
        <dbReference type="EMBL" id="ADL01070.1"/>
    </source>
</evidence>
<feature type="transmembrane region" description="Helical" evidence="5">
    <location>
        <begin position="182"/>
        <end position="204"/>
    </location>
</feature>
<dbReference type="InterPro" id="IPR011701">
    <property type="entry name" value="MFS"/>
</dbReference>
<feature type="transmembrane region" description="Helical" evidence="5">
    <location>
        <begin position="21"/>
        <end position="42"/>
    </location>
</feature>
<dbReference type="Gene3D" id="1.20.1250.20">
    <property type="entry name" value="MFS general substrate transporter like domains"/>
    <property type="match status" value="2"/>
</dbReference>
<dbReference type="SUPFAM" id="SSF103473">
    <property type="entry name" value="MFS general substrate transporter"/>
    <property type="match status" value="1"/>
</dbReference>
<dbReference type="AlphaFoldDB" id="D9QHA4"/>
<accession>D9QHA4</accession>
<dbReference type="PANTHER" id="PTHR23528">
    <property type="match status" value="1"/>
</dbReference>
<evidence type="ECO:0000256" key="3">
    <source>
        <dbReference type="ARBA" id="ARBA00022989"/>
    </source>
</evidence>
<name>D9QHA4_BRESC</name>
<dbReference type="KEGG" id="bsb:Bresu_1759"/>
<gene>
    <name evidence="7" type="ordered locus">Bresu_1759</name>
</gene>
<evidence type="ECO:0000256" key="4">
    <source>
        <dbReference type="ARBA" id="ARBA00023136"/>
    </source>
</evidence>
<feature type="transmembrane region" description="Helical" evidence="5">
    <location>
        <begin position="325"/>
        <end position="350"/>
    </location>
</feature>
<evidence type="ECO:0000256" key="2">
    <source>
        <dbReference type="ARBA" id="ARBA00022692"/>
    </source>
</evidence>
<protein>
    <submittedName>
        <fullName evidence="7">Major facilitator superfamily MFS_1</fullName>
    </submittedName>
</protein>
<feature type="transmembrane region" description="Helical" evidence="5">
    <location>
        <begin position="391"/>
        <end position="410"/>
    </location>
</feature>
<dbReference type="eggNOG" id="COG3104">
    <property type="taxonomic scope" value="Bacteria"/>
</dbReference>
<proteinExistence type="predicted"/>
<feature type="transmembrane region" description="Helical" evidence="5">
    <location>
        <begin position="362"/>
        <end position="385"/>
    </location>
</feature>
<evidence type="ECO:0000259" key="6">
    <source>
        <dbReference type="PROSITE" id="PS50850"/>
    </source>
</evidence>
<dbReference type="PROSITE" id="PS00216">
    <property type="entry name" value="SUGAR_TRANSPORT_1"/>
    <property type="match status" value="1"/>
</dbReference>
<dbReference type="InParanoid" id="D9QHA4"/>